<dbReference type="VEuPathDB" id="TriTrypDB:LpyrH10_02_4460"/>
<dbReference type="GeneID" id="26901767"/>
<proteinExistence type="predicted"/>
<organism evidence="1 2">
    <name type="scientific">Leptomonas pyrrhocoris</name>
    <name type="common">Firebug parasite</name>
    <dbReference type="NCBI Taxonomy" id="157538"/>
    <lineage>
        <taxon>Eukaryota</taxon>
        <taxon>Discoba</taxon>
        <taxon>Euglenozoa</taxon>
        <taxon>Kinetoplastea</taxon>
        <taxon>Metakinetoplastina</taxon>
        <taxon>Trypanosomatida</taxon>
        <taxon>Trypanosomatidae</taxon>
        <taxon>Leishmaniinae</taxon>
        <taxon>Leptomonas</taxon>
    </lineage>
</organism>
<evidence type="ECO:0000313" key="1">
    <source>
        <dbReference type="EMBL" id="KPA85054.1"/>
    </source>
</evidence>
<dbReference type="AlphaFoldDB" id="A0A0N0VH45"/>
<dbReference type="EMBL" id="LGTL01000002">
    <property type="protein sequence ID" value="KPA85054.1"/>
    <property type="molecule type" value="Genomic_DNA"/>
</dbReference>
<comment type="caution">
    <text evidence="1">The sequence shown here is derived from an EMBL/GenBank/DDBJ whole genome shotgun (WGS) entry which is preliminary data.</text>
</comment>
<gene>
    <name evidence="1" type="ORF">ABB37_01472</name>
</gene>
<protein>
    <submittedName>
        <fullName evidence="1">Uncharacterized protein</fullName>
    </submittedName>
</protein>
<dbReference type="Proteomes" id="UP000037923">
    <property type="component" value="Unassembled WGS sequence"/>
</dbReference>
<reference evidence="1 2" key="1">
    <citation type="submission" date="2015-07" db="EMBL/GenBank/DDBJ databases">
        <title>High-quality genome of monoxenous trypanosomatid Leptomonas pyrrhocoris.</title>
        <authorList>
            <person name="Flegontov P."/>
            <person name="Butenko A."/>
            <person name="Firsov S."/>
            <person name="Vlcek C."/>
            <person name="Logacheva M.D."/>
            <person name="Field M."/>
            <person name="Filatov D."/>
            <person name="Flegontova O."/>
            <person name="Gerasimov E."/>
            <person name="Jackson A.P."/>
            <person name="Kelly S."/>
            <person name="Opperdoes F."/>
            <person name="O'Reilly A."/>
            <person name="Votypka J."/>
            <person name="Yurchenko V."/>
            <person name="Lukes J."/>
        </authorList>
    </citation>
    <scope>NUCLEOTIDE SEQUENCE [LARGE SCALE GENOMIC DNA]</scope>
    <source>
        <strain evidence="1">H10</strain>
    </source>
</reference>
<name>A0A0N0VH45_LEPPY</name>
<evidence type="ECO:0000313" key="2">
    <source>
        <dbReference type="Proteomes" id="UP000037923"/>
    </source>
</evidence>
<accession>A0A0N0VH45</accession>
<dbReference type="RefSeq" id="XP_015663493.1">
    <property type="nucleotide sequence ID" value="XM_015797973.1"/>
</dbReference>
<sequence length="57" mass="6659">MRSPLCSCRLQYLSMSRKRGTCCRLTRQNQRLPLPLLLLLPLQRLRIMYGVVLAATR</sequence>
<keyword evidence="2" id="KW-1185">Reference proteome</keyword>